<dbReference type="NCBIfam" id="TIGR01300">
    <property type="entry name" value="CPA3_mnhG_phaG"/>
    <property type="match status" value="1"/>
</dbReference>
<feature type="transmembrane region" description="Helical" evidence="3">
    <location>
        <begin position="6"/>
        <end position="26"/>
    </location>
</feature>
<name>A0A1C6RFZ3_9ACTN</name>
<evidence type="ECO:0000256" key="2">
    <source>
        <dbReference type="SAM" id="MobiDB-lite"/>
    </source>
</evidence>
<dbReference type="AlphaFoldDB" id="A0A1C6RFZ3"/>
<evidence type="ECO:0000313" key="4">
    <source>
        <dbReference type="EMBL" id="SCL16075.1"/>
    </source>
</evidence>
<keyword evidence="5" id="KW-1185">Reference proteome</keyword>
<dbReference type="InterPro" id="IPR005133">
    <property type="entry name" value="PhaG_MnhG_YufB"/>
</dbReference>
<organism evidence="4 5">
    <name type="scientific">Micromonospora nigra</name>
    <dbReference type="NCBI Taxonomy" id="145857"/>
    <lineage>
        <taxon>Bacteria</taxon>
        <taxon>Bacillati</taxon>
        <taxon>Actinomycetota</taxon>
        <taxon>Actinomycetes</taxon>
        <taxon>Micromonosporales</taxon>
        <taxon>Micromonosporaceae</taxon>
        <taxon>Micromonospora</taxon>
    </lineage>
</organism>
<dbReference type="RefSeq" id="WP_091076687.1">
    <property type="nucleotide sequence ID" value="NZ_FMHT01000003.1"/>
</dbReference>
<protein>
    <submittedName>
        <fullName evidence="4">Multicomponent Na+:H+ antiporter subunit G</fullName>
    </submittedName>
</protein>
<dbReference type="Proteomes" id="UP000199699">
    <property type="component" value="Unassembled WGS sequence"/>
</dbReference>
<accession>A0A1C6RFZ3</accession>
<comment type="similarity">
    <text evidence="1">Belongs to the CPA3 antiporters (TC 2.A.63) subunit G family.</text>
</comment>
<dbReference type="PANTHER" id="PTHR34703:SF1">
    <property type="entry name" value="ANTIPORTER SUBUNIT MNHG2-RELATED"/>
    <property type="match status" value="1"/>
</dbReference>
<proteinExistence type="inferred from homology"/>
<keyword evidence="3" id="KW-0812">Transmembrane</keyword>
<dbReference type="EMBL" id="FMHT01000003">
    <property type="protein sequence ID" value="SCL16075.1"/>
    <property type="molecule type" value="Genomic_DNA"/>
</dbReference>
<feature type="transmembrane region" description="Helical" evidence="3">
    <location>
        <begin position="63"/>
        <end position="85"/>
    </location>
</feature>
<dbReference type="GO" id="GO:0015385">
    <property type="term" value="F:sodium:proton antiporter activity"/>
    <property type="evidence" value="ECO:0007669"/>
    <property type="project" value="TreeGrafter"/>
</dbReference>
<feature type="transmembrane region" description="Helical" evidence="3">
    <location>
        <begin position="38"/>
        <end position="57"/>
    </location>
</feature>
<keyword evidence="3" id="KW-1133">Transmembrane helix</keyword>
<evidence type="ECO:0000256" key="1">
    <source>
        <dbReference type="ARBA" id="ARBA00008404"/>
    </source>
</evidence>
<feature type="region of interest" description="Disordered" evidence="2">
    <location>
        <begin position="100"/>
        <end position="127"/>
    </location>
</feature>
<gene>
    <name evidence="4" type="ORF">GA0070616_0920</name>
</gene>
<keyword evidence="3" id="KW-0472">Membrane</keyword>
<dbReference type="Pfam" id="PF03334">
    <property type="entry name" value="PhaG_MnhG_YufB"/>
    <property type="match status" value="1"/>
</dbReference>
<reference evidence="4 5" key="1">
    <citation type="submission" date="2016-06" db="EMBL/GenBank/DDBJ databases">
        <authorList>
            <person name="Kjaerup R.B."/>
            <person name="Dalgaard T.S."/>
            <person name="Juul-Madsen H.R."/>
        </authorList>
    </citation>
    <scope>NUCLEOTIDE SEQUENCE [LARGE SCALE GENOMIC DNA]</scope>
    <source>
        <strain evidence="4 5">DSM 43818</strain>
    </source>
</reference>
<evidence type="ECO:0000256" key="3">
    <source>
        <dbReference type="SAM" id="Phobius"/>
    </source>
</evidence>
<sequence length="127" mass="12847">MIRVVAGTALLGVGVLLVAISAVGLVRLPDVYNRMNAVAKAASLGLVCVLLGVLLLMPGVRTAVVVLVAVGLQLFTAPVGGYALARAAYRAGAPLAAGTLFHDHDHDHDGPPVAGGGDRPGRPDRPT</sequence>
<evidence type="ECO:0000313" key="5">
    <source>
        <dbReference type="Proteomes" id="UP000199699"/>
    </source>
</evidence>
<dbReference type="STRING" id="145857.GA0070616_0920"/>
<dbReference type="PANTHER" id="PTHR34703">
    <property type="entry name" value="ANTIPORTER SUBUNIT MNHG2-RELATED"/>
    <property type="match status" value="1"/>
</dbReference>
<feature type="compositionally biased region" description="Basic and acidic residues" evidence="2">
    <location>
        <begin position="101"/>
        <end position="110"/>
    </location>
</feature>